<proteinExistence type="predicted"/>
<name>E6MG90_9FIRM</name>
<dbReference type="InterPro" id="IPR010997">
    <property type="entry name" value="HRDC-like_sf"/>
</dbReference>
<dbReference type="GO" id="GO:0000166">
    <property type="term" value="F:nucleotide binding"/>
    <property type="evidence" value="ECO:0007669"/>
    <property type="project" value="InterPro"/>
</dbReference>
<sequence length="367" mass="41626">MMHWTVGMVIFAVAVVVIVIVAVLVAGRRRASRTKAAAEVEAAESLFEEVEIMADQDNGPTDEERFLAGTVADVCGEEARLYRNIYVPTADGGTHVIHLMLRERSGIYVFKYLHVPDGWIVGEESARWWTHFKSPEDKNYFDNPMAEVDADIKALISFFPKTARQDYHGFVVISDNAEIRDVRTESANHVISLSDLPQTLRADLEGYSPVFSEGVDKMMARVLATMKNNVGLEQRLIKLKETMMVESEKARAMRRATDQATGRTRVYDPQNLVEEIDALSSEERRKPEDRFTRSELALRESLMLWRKRQAQRTRHSEVVILSDRGLDNIVKAKPSSIDQLLRVSGMDSEQISRYGEAILQMVDHTPI</sequence>
<keyword evidence="4" id="KW-1185">Reference proteome</keyword>
<feature type="domain" description="HRDC" evidence="2">
    <location>
        <begin position="292"/>
        <end position="367"/>
    </location>
</feature>
<gene>
    <name evidence="3" type="ORF">HMP0721_1023</name>
</gene>
<organism evidence="3 4">
    <name type="scientific">Pseudoramibacter alactolyticus ATCC 23263</name>
    <dbReference type="NCBI Taxonomy" id="887929"/>
    <lineage>
        <taxon>Bacteria</taxon>
        <taxon>Bacillati</taxon>
        <taxon>Bacillota</taxon>
        <taxon>Clostridia</taxon>
        <taxon>Eubacteriales</taxon>
        <taxon>Eubacteriaceae</taxon>
        <taxon>Pseudoramibacter</taxon>
    </lineage>
</organism>
<dbReference type="eggNOG" id="COG0551">
    <property type="taxonomic scope" value="Bacteria"/>
</dbReference>
<protein>
    <submittedName>
        <fullName evidence="3">HRDC domain protein</fullName>
    </submittedName>
</protein>
<keyword evidence="1" id="KW-1133">Transmembrane helix</keyword>
<dbReference type="InterPro" id="IPR011528">
    <property type="entry name" value="NERD"/>
</dbReference>
<dbReference type="Pfam" id="PF00570">
    <property type="entry name" value="HRDC"/>
    <property type="match status" value="1"/>
</dbReference>
<accession>E6MG90</accession>
<dbReference type="PROSITE" id="PS50967">
    <property type="entry name" value="HRDC"/>
    <property type="match status" value="1"/>
</dbReference>
<reference evidence="3 4" key="1">
    <citation type="submission" date="2010-12" db="EMBL/GenBank/DDBJ databases">
        <authorList>
            <person name="Muzny D."/>
            <person name="Qin X."/>
            <person name="Deng J."/>
            <person name="Jiang H."/>
            <person name="Liu Y."/>
            <person name="Qu J."/>
            <person name="Song X.-Z."/>
            <person name="Zhang L."/>
            <person name="Thornton R."/>
            <person name="Coyle M."/>
            <person name="Francisco L."/>
            <person name="Jackson L."/>
            <person name="Javaid M."/>
            <person name="Korchina V."/>
            <person name="Kovar C."/>
            <person name="Mata R."/>
            <person name="Mathew T."/>
            <person name="Ngo R."/>
            <person name="Nguyen L."/>
            <person name="Nguyen N."/>
            <person name="Okwuonu G."/>
            <person name="Ongeri F."/>
            <person name="Pham C."/>
            <person name="Simmons D."/>
            <person name="Wilczek-Boney K."/>
            <person name="Hale W."/>
            <person name="Jakkamsetti A."/>
            <person name="Pham P."/>
            <person name="Ruth R."/>
            <person name="San Lucas F."/>
            <person name="Warren J."/>
            <person name="Zhang J."/>
            <person name="Zhao Z."/>
            <person name="Zhou C."/>
            <person name="Zhu D."/>
            <person name="Lee S."/>
            <person name="Bess C."/>
            <person name="Blankenburg K."/>
            <person name="Forbes L."/>
            <person name="Fu Q."/>
            <person name="Gubbala S."/>
            <person name="Hirani K."/>
            <person name="Jayaseelan J.C."/>
            <person name="Lara F."/>
            <person name="Munidasa M."/>
            <person name="Palculict T."/>
            <person name="Patil S."/>
            <person name="Pu L.-L."/>
            <person name="Saada N."/>
            <person name="Tang L."/>
            <person name="Weissenberger G."/>
            <person name="Zhu Y."/>
            <person name="Hemphill L."/>
            <person name="Shang Y."/>
            <person name="Youmans B."/>
            <person name="Ayvaz T."/>
            <person name="Ross M."/>
            <person name="Santibanez J."/>
            <person name="Aqrawi P."/>
            <person name="Gross S."/>
            <person name="Joshi V."/>
            <person name="Fowler G."/>
            <person name="Nazareth L."/>
            <person name="Reid J."/>
            <person name="Worley K."/>
            <person name="Petrosino J."/>
            <person name="Highlander S."/>
            <person name="Gibbs R."/>
        </authorList>
    </citation>
    <scope>NUCLEOTIDE SEQUENCE [LARGE SCALE GENOMIC DNA]</scope>
    <source>
        <strain evidence="3 4">ATCC 23263</strain>
    </source>
</reference>
<dbReference type="AlphaFoldDB" id="E6MG90"/>
<evidence type="ECO:0000313" key="4">
    <source>
        <dbReference type="Proteomes" id="UP000004754"/>
    </source>
</evidence>
<evidence type="ECO:0000256" key="1">
    <source>
        <dbReference type="SAM" id="Phobius"/>
    </source>
</evidence>
<feature type="transmembrane region" description="Helical" evidence="1">
    <location>
        <begin position="6"/>
        <end position="26"/>
    </location>
</feature>
<dbReference type="EMBL" id="AEQN01000016">
    <property type="protein sequence ID" value="EFV01630.1"/>
    <property type="molecule type" value="Genomic_DNA"/>
</dbReference>
<dbReference type="GO" id="GO:0003676">
    <property type="term" value="F:nucleic acid binding"/>
    <property type="evidence" value="ECO:0007669"/>
    <property type="project" value="InterPro"/>
</dbReference>
<dbReference type="InterPro" id="IPR044876">
    <property type="entry name" value="HRDC_dom_sf"/>
</dbReference>
<dbReference type="SUPFAM" id="SSF47819">
    <property type="entry name" value="HRDC-like"/>
    <property type="match status" value="1"/>
</dbReference>
<dbReference type="HOGENOM" id="CLU_754123_0_0_9"/>
<keyword evidence="1" id="KW-0812">Transmembrane</keyword>
<dbReference type="Pfam" id="PF08378">
    <property type="entry name" value="NERD"/>
    <property type="match status" value="1"/>
</dbReference>
<evidence type="ECO:0000313" key="3">
    <source>
        <dbReference type="EMBL" id="EFV01630.1"/>
    </source>
</evidence>
<dbReference type="RefSeq" id="WP_006598447.1">
    <property type="nucleotide sequence ID" value="NZ_GL622359.1"/>
</dbReference>
<comment type="caution">
    <text evidence="3">The sequence shown here is derived from an EMBL/GenBank/DDBJ whole genome shotgun (WGS) entry which is preliminary data.</text>
</comment>
<dbReference type="Gene3D" id="1.10.150.80">
    <property type="entry name" value="HRDC domain"/>
    <property type="match status" value="1"/>
</dbReference>
<dbReference type="OrthoDB" id="1770650at2"/>
<evidence type="ECO:0000259" key="2">
    <source>
        <dbReference type="PROSITE" id="PS50967"/>
    </source>
</evidence>
<dbReference type="STRING" id="887929.HMP0721_1023"/>
<dbReference type="InterPro" id="IPR002121">
    <property type="entry name" value="HRDC_dom"/>
</dbReference>
<dbReference type="Proteomes" id="UP000004754">
    <property type="component" value="Unassembled WGS sequence"/>
</dbReference>
<keyword evidence="1" id="KW-0472">Membrane</keyword>